<name>A0A8H4T4T7_9HYPO</name>
<keyword evidence="2" id="KW-1185">Reference proteome</keyword>
<evidence type="ECO:0008006" key="3">
    <source>
        <dbReference type="Google" id="ProtNLM"/>
    </source>
</evidence>
<accession>A0A8H4T4T7</accession>
<dbReference type="Proteomes" id="UP000604273">
    <property type="component" value="Unassembled WGS sequence"/>
</dbReference>
<dbReference type="AlphaFoldDB" id="A0A8H4T4T7"/>
<dbReference type="EMBL" id="JABFAI010000179">
    <property type="protein sequence ID" value="KAF4951355.1"/>
    <property type="molecule type" value="Genomic_DNA"/>
</dbReference>
<evidence type="ECO:0000313" key="1">
    <source>
        <dbReference type="EMBL" id="KAF4951355.1"/>
    </source>
</evidence>
<dbReference type="OrthoDB" id="5105252at2759"/>
<evidence type="ECO:0000313" key="2">
    <source>
        <dbReference type="Proteomes" id="UP000604273"/>
    </source>
</evidence>
<reference evidence="1" key="1">
    <citation type="journal article" date="2020" name="BMC Genomics">
        <title>Correction to: Identification and distribution of gene clusters required for synthesis of sphingolipid metabolism inhibitors in diverse species of the filamentous fungus Fusarium.</title>
        <authorList>
            <person name="Kim H.S."/>
            <person name="Lohmar J.M."/>
            <person name="Busman M."/>
            <person name="Brown D.W."/>
            <person name="Naumann T.A."/>
            <person name="Divon H.H."/>
            <person name="Lysoe E."/>
            <person name="Uhlig S."/>
            <person name="Proctor R.H."/>
        </authorList>
    </citation>
    <scope>NUCLEOTIDE SEQUENCE</scope>
    <source>
        <strain evidence="1">NRRL 45417</strain>
    </source>
</reference>
<organism evidence="1 2">
    <name type="scientific">Fusarium gaditjirri</name>
    <dbReference type="NCBI Taxonomy" id="282569"/>
    <lineage>
        <taxon>Eukaryota</taxon>
        <taxon>Fungi</taxon>
        <taxon>Dikarya</taxon>
        <taxon>Ascomycota</taxon>
        <taxon>Pezizomycotina</taxon>
        <taxon>Sordariomycetes</taxon>
        <taxon>Hypocreomycetidae</taxon>
        <taxon>Hypocreales</taxon>
        <taxon>Nectriaceae</taxon>
        <taxon>Fusarium</taxon>
        <taxon>Fusarium nisikadoi species complex</taxon>
    </lineage>
</organism>
<proteinExistence type="predicted"/>
<sequence length="429" mass="47656">MEPSIKAAAQASCETSLGSSSVDVLRTSTSTRVGNLTLTDAIISQRNSIVGLNTTTTTVRETFTKFATVTASSEATIATLTVTRPTTISWTRTATKTKTNTNTITTTSFFNVTISRKPGFTAIRDTDDVMEHNDDGKKTVKVGKDARLFKYPLGVTCTEDMPVKQTVTTTSFKVQNSTKLSTSTCTQTVWRTIRETRYPSGLDATVTATFRPIETAIFNVTKTAIVNETVTVERRRPQSTFHEGCNPDHLRFNGNTFGSDSANLLLWAPGRRMIKTWTHQDFDINPSEVKVDSTVACCSECMKRKYCRLSVWGKPPDAKGDVKESCYLYITVNREQCLNGAQPVYARYIADRQVAEQYSMFRWETPYYTFSNGPCGQLKWGGELGLKTLDQMKEDIKKGLQVGNDASGAGQLIDEFFDPFNKNEKKGTE</sequence>
<protein>
    <recommendedName>
        <fullName evidence="3">Apple domain-containing protein</fullName>
    </recommendedName>
</protein>
<reference evidence="1" key="2">
    <citation type="submission" date="2020-05" db="EMBL/GenBank/DDBJ databases">
        <authorList>
            <person name="Kim H.-S."/>
            <person name="Proctor R.H."/>
            <person name="Brown D.W."/>
        </authorList>
    </citation>
    <scope>NUCLEOTIDE SEQUENCE</scope>
    <source>
        <strain evidence="1">NRRL 45417</strain>
    </source>
</reference>
<comment type="caution">
    <text evidence="1">The sequence shown here is derived from an EMBL/GenBank/DDBJ whole genome shotgun (WGS) entry which is preliminary data.</text>
</comment>
<gene>
    <name evidence="1" type="ORF">FGADI_7553</name>
</gene>